<dbReference type="SUPFAM" id="SSF54593">
    <property type="entry name" value="Glyoxalase/Bleomycin resistance protein/Dihydroxybiphenyl dioxygenase"/>
    <property type="match status" value="1"/>
</dbReference>
<organism evidence="2 3">
    <name type="scientific">Terrabacter aerolatus</name>
    <dbReference type="NCBI Taxonomy" id="422442"/>
    <lineage>
        <taxon>Bacteria</taxon>
        <taxon>Bacillati</taxon>
        <taxon>Actinomycetota</taxon>
        <taxon>Actinomycetes</taxon>
        <taxon>Micrococcales</taxon>
        <taxon>Intrasporangiaceae</taxon>
        <taxon>Terrabacter</taxon>
    </lineage>
</organism>
<sequence>MPGMGLVQIAQHADDLGRATAFYRDLLGTEPLASYDPPGLVFFDLGGIRLLLDRGAPSALHYLGVDDLDATVERLLAAGVEVRSEPHVIFGHDDDTLGPADTDEWMAFVVDSEGNLVGLVERRPRG</sequence>
<dbReference type="Gene3D" id="3.10.180.10">
    <property type="entry name" value="2,3-Dihydroxybiphenyl 1,2-Dioxygenase, domain 1"/>
    <property type="match status" value="1"/>
</dbReference>
<dbReference type="EMBL" id="BJYX01000005">
    <property type="protein sequence ID" value="GEO29606.1"/>
    <property type="molecule type" value="Genomic_DNA"/>
</dbReference>
<reference evidence="2 3" key="1">
    <citation type="submission" date="2019-07" db="EMBL/GenBank/DDBJ databases">
        <title>Whole genome shotgun sequence of Terrabacter aerolatus NBRC 106305.</title>
        <authorList>
            <person name="Hosoyama A."/>
            <person name="Uohara A."/>
            <person name="Ohji S."/>
            <person name="Ichikawa N."/>
        </authorList>
    </citation>
    <scope>NUCLEOTIDE SEQUENCE [LARGE SCALE GENOMIC DNA]</scope>
    <source>
        <strain evidence="2 3">NBRC 106305</strain>
    </source>
</reference>
<dbReference type="AlphaFoldDB" id="A0A512CZF1"/>
<evidence type="ECO:0000313" key="2">
    <source>
        <dbReference type="EMBL" id="GEO29606.1"/>
    </source>
</evidence>
<comment type="caution">
    <text evidence="2">The sequence shown here is derived from an EMBL/GenBank/DDBJ whole genome shotgun (WGS) entry which is preliminary data.</text>
</comment>
<dbReference type="Pfam" id="PF00903">
    <property type="entry name" value="Glyoxalase"/>
    <property type="match status" value="1"/>
</dbReference>
<evidence type="ECO:0000259" key="1">
    <source>
        <dbReference type="PROSITE" id="PS51819"/>
    </source>
</evidence>
<dbReference type="InterPro" id="IPR029068">
    <property type="entry name" value="Glyas_Bleomycin-R_OHBP_Dase"/>
</dbReference>
<dbReference type="InterPro" id="IPR004360">
    <property type="entry name" value="Glyas_Fos-R_dOase_dom"/>
</dbReference>
<dbReference type="Proteomes" id="UP000321534">
    <property type="component" value="Unassembled WGS sequence"/>
</dbReference>
<accession>A0A512CZF1</accession>
<name>A0A512CZF1_9MICO</name>
<feature type="domain" description="VOC" evidence="1">
    <location>
        <begin position="5"/>
        <end position="122"/>
    </location>
</feature>
<dbReference type="InterPro" id="IPR037523">
    <property type="entry name" value="VOC_core"/>
</dbReference>
<dbReference type="PROSITE" id="PS51819">
    <property type="entry name" value="VOC"/>
    <property type="match status" value="1"/>
</dbReference>
<gene>
    <name evidence="2" type="ORF">TAE01_14160</name>
</gene>
<proteinExistence type="predicted"/>
<keyword evidence="3" id="KW-1185">Reference proteome</keyword>
<evidence type="ECO:0000313" key="3">
    <source>
        <dbReference type="Proteomes" id="UP000321534"/>
    </source>
</evidence>
<protein>
    <submittedName>
        <fullName evidence="2">Glyoxalase</fullName>
    </submittedName>
</protein>